<dbReference type="NCBIfam" id="TIGR01764">
    <property type="entry name" value="excise"/>
    <property type="match status" value="1"/>
</dbReference>
<sequence length="70" mass="7980">MNQGVNDSVRNVPAPNRRTYRVEDIASILGIGRSSAYHLVKQRCFKTVRIGTSIRVSKKSFDEWLDSQNL</sequence>
<keyword evidence="3" id="KW-1185">Reference proteome</keyword>
<dbReference type="Proteomes" id="UP000001551">
    <property type="component" value="Chromosome"/>
</dbReference>
<name>E6U6C6_ETHHY</name>
<evidence type="ECO:0000259" key="1">
    <source>
        <dbReference type="Pfam" id="PF12728"/>
    </source>
</evidence>
<dbReference type="HOGENOM" id="CLU_140176_12_1_9"/>
<accession>E6U6C6</accession>
<evidence type="ECO:0000313" key="3">
    <source>
        <dbReference type="Proteomes" id="UP000001551"/>
    </source>
</evidence>
<dbReference type="GO" id="GO:0003677">
    <property type="term" value="F:DNA binding"/>
    <property type="evidence" value="ECO:0007669"/>
    <property type="project" value="InterPro"/>
</dbReference>
<dbReference type="AlphaFoldDB" id="E6U6C6"/>
<dbReference type="RefSeq" id="WP_013485248.1">
    <property type="nucleotide sequence ID" value="NC_014828.1"/>
</dbReference>
<reference evidence="2 3" key="1">
    <citation type="submission" date="2010-12" db="EMBL/GenBank/DDBJ databases">
        <title>Complete sequence of Ethanoligenens harbinense YUAN-3.</title>
        <authorList>
            <person name="Lucas S."/>
            <person name="Copeland A."/>
            <person name="Lapidus A."/>
            <person name="Cheng J.-F."/>
            <person name="Bruce D."/>
            <person name="Goodwin L."/>
            <person name="Pitluck S."/>
            <person name="Chertkov O."/>
            <person name="Misra M."/>
            <person name="Detter J.C."/>
            <person name="Han C."/>
            <person name="Tapia R."/>
            <person name="Land M."/>
            <person name="Hauser L."/>
            <person name="Jeffries C."/>
            <person name="Kyrpides N."/>
            <person name="Ivanova N."/>
            <person name="Mikhailova N."/>
            <person name="Wang A."/>
            <person name="Mouttaki H."/>
            <person name="He Z."/>
            <person name="Zhou J."/>
            <person name="Hemme C.L."/>
            <person name="Woyke T."/>
        </authorList>
    </citation>
    <scope>NUCLEOTIDE SEQUENCE [LARGE SCALE GENOMIC DNA]</scope>
    <source>
        <strain evidence="3">DSM 18485 / JCM 12961 / CGMCC 1.5033 / YUAN-3</strain>
    </source>
</reference>
<evidence type="ECO:0000313" key="2">
    <source>
        <dbReference type="EMBL" id="ADU26893.1"/>
    </source>
</evidence>
<organism evidence="2 3">
    <name type="scientific">Ethanoligenens harbinense (strain DSM 18485 / JCM 12961 / CGMCC 1.5033 / YUAN-3)</name>
    <dbReference type="NCBI Taxonomy" id="663278"/>
    <lineage>
        <taxon>Bacteria</taxon>
        <taxon>Bacillati</taxon>
        <taxon>Bacillota</taxon>
        <taxon>Clostridia</taxon>
        <taxon>Eubacteriales</taxon>
        <taxon>Oscillospiraceae</taxon>
        <taxon>Ethanoligenens</taxon>
    </lineage>
</organism>
<proteinExistence type="predicted"/>
<dbReference type="eggNOG" id="COG3311">
    <property type="taxonomic scope" value="Bacteria"/>
</dbReference>
<dbReference type="InterPro" id="IPR041657">
    <property type="entry name" value="HTH_17"/>
</dbReference>
<dbReference type="InterPro" id="IPR010093">
    <property type="entry name" value="SinI_DNA-bd"/>
</dbReference>
<feature type="domain" description="Helix-turn-helix" evidence="1">
    <location>
        <begin position="20"/>
        <end position="68"/>
    </location>
</feature>
<protein>
    <submittedName>
        <fullName evidence="2">DNA binding domain protein, excisionase family</fullName>
    </submittedName>
</protein>
<dbReference type="EMBL" id="CP002400">
    <property type="protein sequence ID" value="ADU26893.1"/>
    <property type="molecule type" value="Genomic_DNA"/>
</dbReference>
<gene>
    <name evidence="2" type="ordered locus">Ethha_1353</name>
</gene>
<dbReference type="KEGG" id="eha:Ethha_1353"/>
<dbReference type="Pfam" id="PF12728">
    <property type="entry name" value="HTH_17"/>
    <property type="match status" value="1"/>
</dbReference>